<evidence type="ECO:0000313" key="12">
    <source>
        <dbReference type="EMBL" id="MEQ2564196.1"/>
    </source>
</evidence>
<sequence>METALVSNIQKFSLDDGPGIRTTVFFKGCNLSCAWCHNPECISRFPTLQFIADACTGCRHCQSLCPQGVHLFKGKEHLLQRQLCEACGACCQGCLSDALVLNGKHYTRKQLLSIIMQDQDYYQDTGGGVTVSGGEPMLQADFIAGLLASCKKEGISTAVDTAGNVPFSEYEKVLPWTDFFLYDIKAFSRDIHRKYTGCDNSRIQANLRQLKEHGATVYVRIPVIPGVNDSMEEQTHIADFLKQVQPDKIELLPYHSYGTGKYSSFGLPYRLTGLQPPPQETMENILTLFLAWKLPAVIS</sequence>
<evidence type="ECO:0000256" key="8">
    <source>
        <dbReference type="ARBA" id="ARBA00023014"/>
    </source>
</evidence>
<organism evidence="12 13">
    <name type="scientific">Ventrimonas faecis</name>
    <dbReference type="NCBI Taxonomy" id="3133170"/>
    <lineage>
        <taxon>Bacteria</taxon>
        <taxon>Bacillati</taxon>
        <taxon>Bacillota</taxon>
        <taxon>Clostridia</taxon>
        <taxon>Lachnospirales</taxon>
        <taxon>Lachnospiraceae</taxon>
        <taxon>Ventrimonas</taxon>
    </lineage>
</organism>
<dbReference type="Proteomes" id="UP001437460">
    <property type="component" value="Unassembled WGS sequence"/>
</dbReference>
<protein>
    <submittedName>
        <fullName evidence="12">Glycyl-radical enzyme activating protein</fullName>
        <ecNumber evidence="12">1.97.1.-</ecNumber>
    </submittedName>
</protein>
<comment type="similarity">
    <text evidence="2">Belongs to the organic radical-activating enzymes family.</text>
</comment>
<dbReference type="InterPro" id="IPR034457">
    <property type="entry name" value="Organic_radical-activating"/>
</dbReference>
<dbReference type="PROSITE" id="PS00198">
    <property type="entry name" value="4FE4S_FER_1"/>
    <property type="match status" value="1"/>
</dbReference>
<dbReference type="SFLD" id="SFLDS00029">
    <property type="entry name" value="Radical_SAM"/>
    <property type="match status" value="1"/>
</dbReference>
<reference evidence="12 13" key="1">
    <citation type="submission" date="2024-03" db="EMBL/GenBank/DDBJ databases">
        <title>Human intestinal bacterial collection.</title>
        <authorList>
            <person name="Pauvert C."/>
            <person name="Hitch T.C.A."/>
            <person name="Clavel T."/>
        </authorList>
    </citation>
    <scope>NUCLEOTIDE SEQUENCE [LARGE SCALE GENOMIC DNA]</scope>
    <source>
        <strain evidence="12 13">CLA-AP-H27</strain>
    </source>
</reference>
<keyword evidence="13" id="KW-1185">Reference proteome</keyword>
<evidence type="ECO:0000256" key="3">
    <source>
        <dbReference type="ARBA" id="ARBA00022485"/>
    </source>
</evidence>
<evidence type="ECO:0000259" key="11">
    <source>
        <dbReference type="PROSITE" id="PS51918"/>
    </source>
</evidence>
<dbReference type="Gene3D" id="3.30.70.20">
    <property type="match status" value="1"/>
</dbReference>
<keyword evidence="6 12" id="KW-0560">Oxidoreductase</keyword>
<dbReference type="PROSITE" id="PS51379">
    <property type="entry name" value="4FE4S_FER_2"/>
    <property type="match status" value="1"/>
</dbReference>
<dbReference type="PROSITE" id="PS51918">
    <property type="entry name" value="RADICAL_SAM"/>
    <property type="match status" value="1"/>
</dbReference>
<evidence type="ECO:0000313" key="13">
    <source>
        <dbReference type="Proteomes" id="UP001437460"/>
    </source>
</evidence>
<proteinExistence type="inferred from homology"/>
<dbReference type="PIRSF" id="PIRSF000371">
    <property type="entry name" value="PFL_act_enz"/>
    <property type="match status" value="1"/>
</dbReference>
<dbReference type="EC" id="1.97.1.-" evidence="12"/>
<feature type="domain" description="Radical SAM core" evidence="11">
    <location>
        <begin position="15"/>
        <end position="291"/>
    </location>
</feature>
<gene>
    <name evidence="12" type="ORF">WMO41_13665</name>
</gene>
<dbReference type="SUPFAM" id="SSF54862">
    <property type="entry name" value="4Fe-4S ferredoxins"/>
    <property type="match status" value="1"/>
</dbReference>
<dbReference type="PANTHER" id="PTHR30352:SF4">
    <property type="entry name" value="PYRUVATE FORMATE-LYASE 2-ACTIVATING ENZYME"/>
    <property type="match status" value="1"/>
</dbReference>
<evidence type="ECO:0000256" key="4">
    <source>
        <dbReference type="ARBA" id="ARBA00022691"/>
    </source>
</evidence>
<keyword evidence="7" id="KW-0408">Iron</keyword>
<dbReference type="InterPro" id="IPR058240">
    <property type="entry name" value="rSAM_sf"/>
</dbReference>
<dbReference type="InterPro" id="IPR017896">
    <property type="entry name" value="4Fe4S_Fe-S-bd"/>
</dbReference>
<accession>A0ABV1HQ56</accession>
<dbReference type="InterPro" id="IPR001989">
    <property type="entry name" value="Radical_activat_CS"/>
</dbReference>
<evidence type="ECO:0000259" key="10">
    <source>
        <dbReference type="PROSITE" id="PS51379"/>
    </source>
</evidence>
<name>A0ABV1HQ56_9FIRM</name>
<evidence type="ECO:0000256" key="6">
    <source>
        <dbReference type="ARBA" id="ARBA00023002"/>
    </source>
</evidence>
<comment type="cofactor">
    <cofactor evidence="1">
        <name>[4Fe-4S] cluster</name>
        <dbReference type="ChEBI" id="CHEBI:49883"/>
    </cofactor>
</comment>
<dbReference type="InterPro" id="IPR007197">
    <property type="entry name" value="rSAM"/>
</dbReference>
<dbReference type="Gene3D" id="3.20.20.70">
    <property type="entry name" value="Aldolase class I"/>
    <property type="match status" value="1"/>
</dbReference>
<dbReference type="InterPro" id="IPR013785">
    <property type="entry name" value="Aldolase_TIM"/>
</dbReference>
<evidence type="ECO:0000256" key="7">
    <source>
        <dbReference type="ARBA" id="ARBA00023004"/>
    </source>
</evidence>
<dbReference type="Pfam" id="PF04055">
    <property type="entry name" value="Radical_SAM"/>
    <property type="match status" value="1"/>
</dbReference>
<dbReference type="SUPFAM" id="SSF102114">
    <property type="entry name" value="Radical SAM enzymes"/>
    <property type="match status" value="1"/>
</dbReference>
<dbReference type="RefSeq" id="WP_349230238.1">
    <property type="nucleotide sequence ID" value="NZ_JBBMFJ010000034.1"/>
</dbReference>
<comment type="catalytic activity">
    <reaction evidence="9">
        <text>glycyl-[protein] + reduced [flavodoxin] + S-adenosyl-L-methionine = glycin-2-yl radical-[protein] + semiquinone [flavodoxin] + 5'-deoxyadenosine + L-methionine + H(+)</text>
        <dbReference type="Rhea" id="RHEA:61976"/>
        <dbReference type="Rhea" id="RHEA-COMP:10622"/>
        <dbReference type="Rhea" id="RHEA-COMP:14480"/>
        <dbReference type="Rhea" id="RHEA-COMP:15993"/>
        <dbReference type="Rhea" id="RHEA-COMP:15994"/>
        <dbReference type="ChEBI" id="CHEBI:15378"/>
        <dbReference type="ChEBI" id="CHEBI:17319"/>
        <dbReference type="ChEBI" id="CHEBI:29947"/>
        <dbReference type="ChEBI" id="CHEBI:32722"/>
        <dbReference type="ChEBI" id="CHEBI:57618"/>
        <dbReference type="ChEBI" id="CHEBI:57844"/>
        <dbReference type="ChEBI" id="CHEBI:59789"/>
        <dbReference type="ChEBI" id="CHEBI:140311"/>
    </reaction>
</comment>
<keyword evidence="3" id="KW-0004">4Fe-4S</keyword>
<dbReference type="EMBL" id="JBBMFJ010000034">
    <property type="protein sequence ID" value="MEQ2564196.1"/>
    <property type="molecule type" value="Genomic_DNA"/>
</dbReference>
<dbReference type="InterPro" id="IPR040074">
    <property type="entry name" value="BssD/PflA/YjjW"/>
</dbReference>
<dbReference type="PROSITE" id="PS01087">
    <property type="entry name" value="RADICAL_ACTIVATING"/>
    <property type="match status" value="1"/>
</dbReference>
<comment type="caution">
    <text evidence="12">The sequence shown here is derived from an EMBL/GenBank/DDBJ whole genome shotgun (WGS) entry which is preliminary data.</text>
</comment>
<dbReference type="InterPro" id="IPR012839">
    <property type="entry name" value="Organic_radical_activase"/>
</dbReference>
<dbReference type="PANTHER" id="PTHR30352">
    <property type="entry name" value="PYRUVATE FORMATE-LYASE-ACTIVATING ENZYME"/>
    <property type="match status" value="1"/>
</dbReference>
<dbReference type="SFLD" id="SFLDG01118">
    <property type="entry name" value="activating_enzymes__group_2"/>
    <property type="match status" value="1"/>
</dbReference>
<keyword evidence="4" id="KW-0949">S-adenosyl-L-methionine</keyword>
<dbReference type="SFLD" id="SFLDG01066">
    <property type="entry name" value="organic_radical-activating_enz"/>
    <property type="match status" value="1"/>
</dbReference>
<dbReference type="InterPro" id="IPR017900">
    <property type="entry name" value="4Fe4S_Fe_S_CS"/>
</dbReference>
<evidence type="ECO:0000256" key="5">
    <source>
        <dbReference type="ARBA" id="ARBA00022723"/>
    </source>
</evidence>
<dbReference type="NCBIfam" id="TIGR02494">
    <property type="entry name" value="PFLE_PFLC"/>
    <property type="match status" value="1"/>
</dbReference>
<feature type="domain" description="4Fe-4S ferredoxin-type" evidence="10">
    <location>
        <begin position="46"/>
        <end position="75"/>
    </location>
</feature>
<keyword evidence="8" id="KW-0411">Iron-sulfur</keyword>
<evidence type="ECO:0000256" key="2">
    <source>
        <dbReference type="ARBA" id="ARBA00009777"/>
    </source>
</evidence>
<evidence type="ECO:0000256" key="1">
    <source>
        <dbReference type="ARBA" id="ARBA00001966"/>
    </source>
</evidence>
<dbReference type="GO" id="GO:0016491">
    <property type="term" value="F:oxidoreductase activity"/>
    <property type="evidence" value="ECO:0007669"/>
    <property type="project" value="UniProtKB-KW"/>
</dbReference>
<keyword evidence="5" id="KW-0479">Metal-binding</keyword>
<evidence type="ECO:0000256" key="9">
    <source>
        <dbReference type="ARBA" id="ARBA00047365"/>
    </source>
</evidence>